<reference evidence="8" key="1">
    <citation type="submission" date="2013-04" db="EMBL/GenBank/DDBJ databases">
        <authorList>
            <person name="Qu J."/>
            <person name="Murali S.C."/>
            <person name="Bandaranaike D."/>
            <person name="Bellair M."/>
            <person name="Blankenburg K."/>
            <person name="Chao H."/>
            <person name="Dinh H."/>
            <person name="Doddapaneni H."/>
            <person name="Downs B."/>
            <person name="Dugan-Rocha S."/>
            <person name="Elkadiri S."/>
            <person name="Gnanaolivu R.D."/>
            <person name="Hernandez B."/>
            <person name="Javaid M."/>
            <person name="Jayaseelan J.C."/>
            <person name="Lee S."/>
            <person name="Li M."/>
            <person name="Ming W."/>
            <person name="Munidasa M."/>
            <person name="Muniz J."/>
            <person name="Nguyen L."/>
            <person name="Ongeri F."/>
            <person name="Osuji N."/>
            <person name="Pu L.-L."/>
            <person name="Puazo M."/>
            <person name="Qu C."/>
            <person name="Quiroz J."/>
            <person name="Raj R."/>
            <person name="Weissenberger G."/>
            <person name="Xin Y."/>
            <person name="Zou X."/>
            <person name="Han Y."/>
            <person name="Richards S."/>
            <person name="Worley K."/>
            <person name="Muzny D."/>
            <person name="Gibbs R."/>
        </authorList>
    </citation>
    <scope>NUCLEOTIDE SEQUENCE</scope>
    <source>
        <strain evidence="8">Sampled in the wild</strain>
    </source>
</reference>
<dbReference type="Pfam" id="PF00089">
    <property type="entry name" value="Trypsin"/>
    <property type="match status" value="1"/>
</dbReference>
<dbReference type="OrthoDB" id="546450at2759"/>
<dbReference type="GO" id="GO:0006508">
    <property type="term" value="P:proteolysis"/>
    <property type="evidence" value="ECO:0007669"/>
    <property type="project" value="InterPro"/>
</dbReference>
<dbReference type="Proteomes" id="UP000792457">
    <property type="component" value="Unassembled WGS sequence"/>
</dbReference>
<evidence type="ECO:0000256" key="3">
    <source>
        <dbReference type="ARBA" id="ARBA00022729"/>
    </source>
</evidence>
<comment type="caution">
    <text evidence="8">The sequence shown here is derived from an EMBL/GenBank/DDBJ whole genome shotgun (WGS) entry which is preliminary data.</text>
</comment>
<evidence type="ECO:0000313" key="8">
    <source>
        <dbReference type="EMBL" id="KAG8231379.1"/>
    </source>
</evidence>
<dbReference type="PROSITE" id="PS50240">
    <property type="entry name" value="TRYPSIN_DOM"/>
    <property type="match status" value="1"/>
</dbReference>
<keyword evidence="4" id="KW-1015">Disulfide bond</keyword>
<evidence type="ECO:0000256" key="6">
    <source>
        <dbReference type="ARBA" id="ARBA00024195"/>
    </source>
</evidence>
<dbReference type="CDD" id="cd00190">
    <property type="entry name" value="Tryp_SPc"/>
    <property type="match status" value="1"/>
</dbReference>
<keyword evidence="5" id="KW-0325">Glycoprotein</keyword>
<evidence type="ECO:0000256" key="1">
    <source>
        <dbReference type="ARBA" id="ARBA00004613"/>
    </source>
</evidence>
<keyword evidence="2" id="KW-0964">Secreted</keyword>
<organism evidence="8 9">
    <name type="scientific">Ladona fulva</name>
    <name type="common">Scarce chaser dragonfly</name>
    <name type="synonym">Libellula fulva</name>
    <dbReference type="NCBI Taxonomy" id="123851"/>
    <lineage>
        <taxon>Eukaryota</taxon>
        <taxon>Metazoa</taxon>
        <taxon>Ecdysozoa</taxon>
        <taxon>Arthropoda</taxon>
        <taxon>Hexapoda</taxon>
        <taxon>Insecta</taxon>
        <taxon>Pterygota</taxon>
        <taxon>Palaeoptera</taxon>
        <taxon>Odonata</taxon>
        <taxon>Epiprocta</taxon>
        <taxon>Anisoptera</taxon>
        <taxon>Libelluloidea</taxon>
        <taxon>Libellulidae</taxon>
        <taxon>Ladona</taxon>
    </lineage>
</organism>
<gene>
    <name evidence="8" type="ORF">J437_LFUL008927</name>
</gene>
<dbReference type="Gene3D" id="2.40.10.10">
    <property type="entry name" value="Trypsin-like serine proteases"/>
    <property type="match status" value="1"/>
</dbReference>
<dbReference type="PRINTS" id="PR00722">
    <property type="entry name" value="CHYMOTRYPSIN"/>
</dbReference>
<evidence type="ECO:0000256" key="2">
    <source>
        <dbReference type="ARBA" id="ARBA00022525"/>
    </source>
</evidence>
<keyword evidence="9" id="KW-1185">Reference proteome</keyword>
<dbReference type="AlphaFoldDB" id="A0A8K0P588"/>
<dbReference type="InterPro" id="IPR001254">
    <property type="entry name" value="Trypsin_dom"/>
</dbReference>
<dbReference type="InterPro" id="IPR018114">
    <property type="entry name" value="TRYPSIN_HIS"/>
</dbReference>
<evidence type="ECO:0000256" key="4">
    <source>
        <dbReference type="ARBA" id="ARBA00023157"/>
    </source>
</evidence>
<proteinExistence type="inferred from homology"/>
<dbReference type="PANTHER" id="PTHR24252">
    <property type="entry name" value="ACROSIN-RELATED"/>
    <property type="match status" value="1"/>
</dbReference>
<sequence length="246" mass="27479">MKEAKENFSADGDNELSAGKTLFGAFGTKPPPPAPTCSCRCGERNDASRIVGGKPTGVNEFPWMARLSYFSKFYCGGMLINDRYVLTAAHCVRGFMWFMIKVTFGEHDRCDMNVKPESRFVLRAISQDFSYTNFDNDVALLRLNDRVPISETIRPICLPTSNEELYEDRMAIVTGWGTLMEDGKPSCILQEVELPVLSNEACRKTKYNASMISDNMLCAGYAEGGRDSCQVNSIFIFLFVLGISKM</sequence>
<dbReference type="PANTHER" id="PTHR24252:SF7">
    <property type="entry name" value="HYALIN"/>
    <property type="match status" value="1"/>
</dbReference>
<dbReference type="InterPro" id="IPR043504">
    <property type="entry name" value="Peptidase_S1_PA_chymotrypsin"/>
</dbReference>
<protein>
    <recommendedName>
        <fullName evidence="7">Peptidase S1 domain-containing protein</fullName>
    </recommendedName>
</protein>
<dbReference type="FunFam" id="2.40.10.10:FF:000028">
    <property type="entry name" value="Serine protease easter"/>
    <property type="match status" value="1"/>
</dbReference>
<keyword evidence="3" id="KW-0732">Signal</keyword>
<comment type="subcellular location">
    <subcellularLocation>
        <location evidence="1">Secreted</location>
    </subcellularLocation>
</comment>
<evidence type="ECO:0000313" key="9">
    <source>
        <dbReference type="Proteomes" id="UP000792457"/>
    </source>
</evidence>
<comment type="similarity">
    <text evidence="6">Belongs to the peptidase S1 family. CLIP subfamily.</text>
</comment>
<accession>A0A8K0P588</accession>
<dbReference type="SMART" id="SM00020">
    <property type="entry name" value="Tryp_SPc"/>
    <property type="match status" value="1"/>
</dbReference>
<dbReference type="SUPFAM" id="SSF50494">
    <property type="entry name" value="Trypsin-like serine proteases"/>
    <property type="match status" value="1"/>
</dbReference>
<feature type="domain" description="Peptidase S1" evidence="7">
    <location>
        <begin position="50"/>
        <end position="233"/>
    </location>
</feature>
<dbReference type="PROSITE" id="PS00134">
    <property type="entry name" value="TRYPSIN_HIS"/>
    <property type="match status" value="1"/>
</dbReference>
<evidence type="ECO:0000256" key="5">
    <source>
        <dbReference type="ARBA" id="ARBA00023180"/>
    </source>
</evidence>
<dbReference type="EMBL" id="KZ308553">
    <property type="protein sequence ID" value="KAG8231379.1"/>
    <property type="molecule type" value="Genomic_DNA"/>
</dbReference>
<name>A0A8K0P588_LADFU</name>
<dbReference type="FunFam" id="2.40.10.10:FF:000054">
    <property type="entry name" value="Complement C1r subcomponent"/>
    <property type="match status" value="1"/>
</dbReference>
<dbReference type="InterPro" id="IPR001314">
    <property type="entry name" value="Peptidase_S1A"/>
</dbReference>
<dbReference type="GO" id="GO:0004252">
    <property type="term" value="F:serine-type endopeptidase activity"/>
    <property type="evidence" value="ECO:0007669"/>
    <property type="project" value="InterPro"/>
</dbReference>
<dbReference type="InterPro" id="IPR009003">
    <property type="entry name" value="Peptidase_S1_PA"/>
</dbReference>
<reference evidence="8" key="2">
    <citation type="submission" date="2017-10" db="EMBL/GenBank/DDBJ databases">
        <title>Ladona fulva Genome sequencing and assembly.</title>
        <authorList>
            <person name="Murali S."/>
            <person name="Richards S."/>
            <person name="Bandaranaike D."/>
            <person name="Bellair M."/>
            <person name="Blankenburg K."/>
            <person name="Chao H."/>
            <person name="Dinh H."/>
            <person name="Doddapaneni H."/>
            <person name="Dugan-Rocha S."/>
            <person name="Elkadiri S."/>
            <person name="Gnanaolivu R."/>
            <person name="Hernandez B."/>
            <person name="Skinner E."/>
            <person name="Javaid M."/>
            <person name="Lee S."/>
            <person name="Li M."/>
            <person name="Ming W."/>
            <person name="Munidasa M."/>
            <person name="Muniz J."/>
            <person name="Nguyen L."/>
            <person name="Hughes D."/>
            <person name="Osuji N."/>
            <person name="Pu L.-L."/>
            <person name="Puazo M."/>
            <person name="Qu C."/>
            <person name="Quiroz J."/>
            <person name="Raj R."/>
            <person name="Weissenberger G."/>
            <person name="Xin Y."/>
            <person name="Zou X."/>
            <person name="Han Y."/>
            <person name="Worley K."/>
            <person name="Muzny D."/>
            <person name="Gibbs R."/>
        </authorList>
    </citation>
    <scope>NUCLEOTIDE SEQUENCE</scope>
    <source>
        <strain evidence="8">Sampled in the wild</strain>
    </source>
</reference>
<dbReference type="GO" id="GO:0005576">
    <property type="term" value="C:extracellular region"/>
    <property type="evidence" value="ECO:0007669"/>
    <property type="project" value="UniProtKB-SubCell"/>
</dbReference>
<evidence type="ECO:0000259" key="7">
    <source>
        <dbReference type="PROSITE" id="PS50240"/>
    </source>
</evidence>